<evidence type="ECO:0000313" key="2">
    <source>
        <dbReference type="Proteomes" id="UP000294692"/>
    </source>
</evidence>
<comment type="caution">
    <text evidence="1">The sequence shown here is derived from an EMBL/GenBank/DDBJ whole genome shotgun (WGS) entry which is preliminary data.</text>
</comment>
<dbReference type="AlphaFoldDB" id="A0A4R3UR08"/>
<gene>
    <name evidence="1" type="ORF">EV686_1122</name>
</gene>
<keyword evidence="2" id="KW-1185">Reference proteome</keyword>
<evidence type="ECO:0000313" key="1">
    <source>
        <dbReference type="EMBL" id="TCU93120.1"/>
    </source>
</evidence>
<dbReference type="Proteomes" id="UP000294692">
    <property type="component" value="Unassembled WGS sequence"/>
</dbReference>
<name>A0A4R3UR08_9BURK</name>
<accession>A0A4R3UR08</accession>
<sequence length="85" mass="9454">MANTCPGGPVSYMSIESSVKDMFSSRRVRGAARDVFGYSLLPCSHMHRGVWEISPQQTLVAHYVADKVELRVYDGPAGVVEHCRR</sequence>
<organism evidence="1 2">
    <name type="scientific">Paracandidimonas soli</name>
    <dbReference type="NCBI Taxonomy" id="1917182"/>
    <lineage>
        <taxon>Bacteria</taxon>
        <taxon>Pseudomonadati</taxon>
        <taxon>Pseudomonadota</taxon>
        <taxon>Betaproteobacteria</taxon>
        <taxon>Burkholderiales</taxon>
        <taxon>Alcaligenaceae</taxon>
        <taxon>Paracandidimonas</taxon>
    </lineage>
</organism>
<protein>
    <submittedName>
        <fullName evidence="1">Uncharacterized protein</fullName>
    </submittedName>
</protein>
<dbReference type="RefSeq" id="WP_132478098.1">
    <property type="nucleotide sequence ID" value="NZ_JBHRVM010000001.1"/>
</dbReference>
<proteinExistence type="predicted"/>
<reference evidence="1 2" key="1">
    <citation type="submission" date="2019-03" db="EMBL/GenBank/DDBJ databases">
        <title>Genomic Encyclopedia of Type Strains, Phase IV (KMG-IV): sequencing the most valuable type-strain genomes for metagenomic binning, comparative biology and taxonomic classification.</title>
        <authorList>
            <person name="Goeker M."/>
        </authorList>
    </citation>
    <scope>NUCLEOTIDE SEQUENCE [LARGE SCALE GENOMIC DNA]</scope>
    <source>
        <strain evidence="1 2">DSM 100048</strain>
    </source>
</reference>
<dbReference type="EMBL" id="SMBX01000012">
    <property type="protein sequence ID" value="TCU93120.1"/>
    <property type="molecule type" value="Genomic_DNA"/>
</dbReference>